<dbReference type="InterPro" id="IPR013083">
    <property type="entry name" value="Znf_RING/FYVE/PHD"/>
</dbReference>
<dbReference type="InterPro" id="IPR051826">
    <property type="entry name" value="E3_ubiquitin-ligase_domain"/>
</dbReference>
<gene>
    <name evidence="5" type="ORF">KIW84_073292</name>
</gene>
<feature type="chain" id="PRO_5039006378" description="RING-type domain-containing protein" evidence="3">
    <location>
        <begin position="16"/>
        <end position="141"/>
    </location>
</feature>
<dbReference type="PANTHER" id="PTHR22765">
    <property type="entry name" value="RING FINGER AND PROTEASE ASSOCIATED DOMAIN-CONTAINING"/>
    <property type="match status" value="1"/>
</dbReference>
<evidence type="ECO:0000256" key="2">
    <source>
        <dbReference type="SAM" id="MobiDB-lite"/>
    </source>
</evidence>
<feature type="compositionally biased region" description="Basic and acidic residues" evidence="2">
    <location>
        <begin position="34"/>
        <end position="55"/>
    </location>
</feature>
<dbReference type="SUPFAM" id="SSF57850">
    <property type="entry name" value="RING/U-box"/>
    <property type="match status" value="1"/>
</dbReference>
<comment type="caution">
    <text evidence="5">The sequence shown here is derived from an EMBL/GenBank/DDBJ whole genome shotgun (WGS) entry which is preliminary data.</text>
</comment>
<dbReference type="EMBL" id="JAMSHJ010000007">
    <property type="protein sequence ID" value="KAI5387079.1"/>
    <property type="molecule type" value="Genomic_DNA"/>
</dbReference>
<dbReference type="AlphaFoldDB" id="A0A9D4VQI0"/>
<evidence type="ECO:0000256" key="1">
    <source>
        <dbReference type="PROSITE-ProRule" id="PRU00175"/>
    </source>
</evidence>
<dbReference type="Proteomes" id="UP001058974">
    <property type="component" value="Chromosome 7"/>
</dbReference>
<dbReference type="GO" id="GO:0005737">
    <property type="term" value="C:cytoplasm"/>
    <property type="evidence" value="ECO:0007669"/>
    <property type="project" value="TreeGrafter"/>
</dbReference>
<organism evidence="5 6">
    <name type="scientific">Pisum sativum</name>
    <name type="common">Garden pea</name>
    <name type="synonym">Lathyrus oleraceus</name>
    <dbReference type="NCBI Taxonomy" id="3888"/>
    <lineage>
        <taxon>Eukaryota</taxon>
        <taxon>Viridiplantae</taxon>
        <taxon>Streptophyta</taxon>
        <taxon>Embryophyta</taxon>
        <taxon>Tracheophyta</taxon>
        <taxon>Spermatophyta</taxon>
        <taxon>Magnoliopsida</taxon>
        <taxon>eudicotyledons</taxon>
        <taxon>Gunneridae</taxon>
        <taxon>Pentapetalae</taxon>
        <taxon>rosids</taxon>
        <taxon>fabids</taxon>
        <taxon>Fabales</taxon>
        <taxon>Fabaceae</taxon>
        <taxon>Papilionoideae</taxon>
        <taxon>50 kb inversion clade</taxon>
        <taxon>NPAAA clade</taxon>
        <taxon>Hologalegina</taxon>
        <taxon>IRL clade</taxon>
        <taxon>Fabeae</taxon>
        <taxon>Lathyrus</taxon>
    </lineage>
</organism>
<dbReference type="GO" id="GO:0008270">
    <property type="term" value="F:zinc ion binding"/>
    <property type="evidence" value="ECO:0007669"/>
    <property type="project" value="UniProtKB-KW"/>
</dbReference>
<feature type="signal peptide" evidence="3">
    <location>
        <begin position="1"/>
        <end position="15"/>
    </location>
</feature>
<keyword evidence="1" id="KW-0863">Zinc-finger</keyword>
<reference evidence="5 6" key="1">
    <citation type="journal article" date="2022" name="Nat. Genet.">
        <title>Improved pea reference genome and pan-genome highlight genomic features and evolutionary characteristics.</title>
        <authorList>
            <person name="Yang T."/>
            <person name="Liu R."/>
            <person name="Luo Y."/>
            <person name="Hu S."/>
            <person name="Wang D."/>
            <person name="Wang C."/>
            <person name="Pandey M.K."/>
            <person name="Ge S."/>
            <person name="Xu Q."/>
            <person name="Li N."/>
            <person name="Li G."/>
            <person name="Huang Y."/>
            <person name="Saxena R.K."/>
            <person name="Ji Y."/>
            <person name="Li M."/>
            <person name="Yan X."/>
            <person name="He Y."/>
            <person name="Liu Y."/>
            <person name="Wang X."/>
            <person name="Xiang C."/>
            <person name="Varshney R.K."/>
            <person name="Ding H."/>
            <person name="Gao S."/>
            <person name="Zong X."/>
        </authorList>
    </citation>
    <scope>NUCLEOTIDE SEQUENCE [LARGE SCALE GENOMIC DNA]</scope>
    <source>
        <strain evidence="5 6">cv. Zhongwan 6</strain>
    </source>
</reference>
<dbReference type="GO" id="GO:0006511">
    <property type="term" value="P:ubiquitin-dependent protein catabolic process"/>
    <property type="evidence" value="ECO:0007669"/>
    <property type="project" value="TreeGrafter"/>
</dbReference>
<feature type="domain" description="RING-type" evidence="4">
    <location>
        <begin position="85"/>
        <end position="128"/>
    </location>
</feature>
<evidence type="ECO:0000259" key="4">
    <source>
        <dbReference type="PROSITE" id="PS50089"/>
    </source>
</evidence>
<keyword evidence="1" id="KW-0862">Zinc</keyword>
<evidence type="ECO:0000313" key="5">
    <source>
        <dbReference type="EMBL" id="KAI5387079.1"/>
    </source>
</evidence>
<feature type="region of interest" description="Disordered" evidence="2">
    <location>
        <begin position="18"/>
        <end position="55"/>
    </location>
</feature>
<evidence type="ECO:0000313" key="6">
    <source>
        <dbReference type="Proteomes" id="UP001058974"/>
    </source>
</evidence>
<dbReference type="Gramene" id="Psat07G0329200-T1">
    <property type="protein sequence ID" value="KAI5387079.1"/>
    <property type="gene ID" value="KIW84_073292"/>
</dbReference>
<dbReference type="PROSITE" id="PS50089">
    <property type="entry name" value="ZF_RING_2"/>
    <property type="match status" value="1"/>
</dbReference>
<keyword evidence="6" id="KW-1185">Reference proteome</keyword>
<dbReference type="GO" id="GO:0061630">
    <property type="term" value="F:ubiquitin protein ligase activity"/>
    <property type="evidence" value="ECO:0007669"/>
    <property type="project" value="TreeGrafter"/>
</dbReference>
<dbReference type="InterPro" id="IPR001841">
    <property type="entry name" value="Znf_RING"/>
</dbReference>
<keyword evidence="3" id="KW-0732">Signal</keyword>
<keyword evidence="1" id="KW-0479">Metal-binding</keyword>
<proteinExistence type="predicted"/>
<dbReference type="SMART" id="SM00184">
    <property type="entry name" value="RING"/>
    <property type="match status" value="1"/>
</dbReference>
<evidence type="ECO:0000256" key="3">
    <source>
        <dbReference type="SAM" id="SignalP"/>
    </source>
</evidence>
<dbReference type="Gene3D" id="3.30.40.10">
    <property type="entry name" value="Zinc/RING finger domain, C3HC4 (zinc finger)"/>
    <property type="match status" value="1"/>
</dbReference>
<name>A0A9D4VQI0_PEA</name>
<dbReference type="PANTHER" id="PTHR22765:SF416">
    <property type="entry name" value="E3 UBIQUITIN-PROTEIN LIGASE GODZILLA"/>
    <property type="match status" value="1"/>
</dbReference>
<sequence>FIFLLLLYECKDCLGREGSNETPMEESRSNQSETIRDQNVRASMNHDRRGAGDEVSFDRRAKNARRTIKVLPLLKTFKGDRSANCPICLEEFKKGELIQPFGFCAHEFHSSCLNSWLLGGKTTCPICRRKLLIVVDKRQRN</sequence>
<feature type="non-terminal residue" evidence="5">
    <location>
        <position position="1"/>
    </location>
</feature>
<accession>A0A9D4VQI0</accession>
<protein>
    <recommendedName>
        <fullName evidence="4">RING-type domain-containing protein</fullName>
    </recommendedName>
</protein>
<dbReference type="Pfam" id="PF13639">
    <property type="entry name" value="zf-RING_2"/>
    <property type="match status" value="1"/>
</dbReference>